<protein>
    <submittedName>
        <fullName evidence="1">Uncharacterized protein</fullName>
    </submittedName>
</protein>
<reference evidence="1 2" key="1">
    <citation type="journal article" date="2019" name="Sci. Rep.">
        <title>Orb-weaving spider Araneus ventricosus genome elucidates the spidroin gene catalogue.</title>
        <authorList>
            <person name="Kono N."/>
            <person name="Nakamura H."/>
            <person name="Ohtoshi R."/>
            <person name="Moran D.A.P."/>
            <person name="Shinohara A."/>
            <person name="Yoshida Y."/>
            <person name="Fujiwara M."/>
            <person name="Mori M."/>
            <person name="Tomita M."/>
            <person name="Arakawa K."/>
        </authorList>
    </citation>
    <scope>NUCLEOTIDE SEQUENCE [LARGE SCALE GENOMIC DNA]</scope>
</reference>
<dbReference type="EMBL" id="BGPR01010532">
    <property type="protein sequence ID" value="GBN46664.1"/>
    <property type="molecule type" value="Genomic_DNA"/>
</dbReference>
<evidence type="ECO:0000313" key="1">
    <source>
        <dbReference type="EMBL" id="GBN46664.1"/>
    </source>
</evidence>
<dbReference type="AlphaFoldDB" id="A0A4Y2P5I8"/>
<evidence type="ECO:0000313" key="2">
    <source>
        <dbReference type="Proteomes" id="UP000499080"/>
    </source>
</evidence>
<dbReference type="Proteomes" id="UP000499080">
    <property type="component" value="Unassembled WGS sequence"/>
</dbReference>
<keyword evidence="2" id="KW-1185">Reference proteome</keyword>
<proteinExistence type="predicted"/>
<sequence>MIFLLLLTKKASPRPINQIHPPDGKNESVPWKLNKMHSFLRSEKDSAPVVSPVLLLSGAWAHPSISDRGVGPCMIDERAEKELSEIWDVAWNWFHEPIP</sequence>
<gene>
    <name evidence="1" type="ORF">AVEN_275700_1</name>
</gene>
<name>A0A4Y2P5I8_ARAVE</name>
<comment type="caution">
    <text evidence="1">The sequence shown here is derived from an EMBL/GenBank/DDBJ whole genome shotgun (WGS) entry which is preliminary data.</text>
</comment>
<organism evidence="1 2">
    <name type="scientific">Araneus ventricosus</name>
    <name type="common">Orbweaver spider</name>
    <name type="synonym">Epeira ventricosa</name>
    <dbReference type="NCBI Taxonomy" id="182803"/>
    <lineage>
        <taxon>Eukaryota</taxon>
        <taxon>Metazoa</taxon>
        <taxon>Ecdysozoa</taxon>
        <taxon>Arthropoda</taxon>
        <taxon>Chelicerata</taxon>
        <taxon>Arachnida</taxon>
        <taxon>Araneae</taxon>
        <taxon>Araneomorphae</taxon>
        <taxon>Entelegynae</taxon>
        <taxon>Araneoidea</taxon>
        <taxon>Araneidae</taxon>
        <taxon>Araneus</taxon>
    </lineage>
</organism>
<accession>A0A4Y2P5I8</accession>